<dbReference type="Pfam" id="PF00239">
    <property type="entry name" value="Resolvase"/>
    <property type="match status" value="1"/>
</dbReference>
<evidence type="ECO:0000259" key="5">
    <source>
        <dbReference type="PROSITE" id="PS51736"/>
    </source>
</evidence>
<dbReference type="Gene3D" id="3.90.1750.20">
    <property type="entry name" value="Putative Large Serine Recombinase, Chain B, Domain 2"/>
    <property type="match status" value="1"/>
</dbReference>
<dbReference type="EMBL" id="CP036432">
    <property type="protein sequence ID" value="QDV84560.1"/>
    <property type="molecule type" value="Genomic_DNA"/>
</dbReference>
<protein>
    <recommendedName>
        <fullName evidence="9">Recombinase</fullName>
    </recommendedName>
</protein>
<dbReference type="RefSeq" id="WP_419581432.1">
    <property type="nucleotide sequence ID" value="NZ_CP036432.1"/>
</dbReference>
<organism evidence="7 8">
    <name type="scientific">Stieleria magnilauensis</name>
    <dbReference type="NCBI Taxonomy" id="2527963"/>
    <lineage>
        <taxon>Bacteria</taxon>
        <taxon>Pseudomonadati</taxon>
        <taxon>Planctomycetota</taxon>
        <taxon>Planctomycetia</taxon>
        <taxon>Pirellulales</taxon>
        <taxon>Pirellulaceae</taxon>
        <taxon>Stieleria</taxon>
    </lineage>
</organism>
<dbReference type="InterPro" id="IPR025827">
    <property type="entry name" value="Zn_ribbon_recom_dom"/>
</dbReference>
<keyword evidence="2" id="KW-0238">DNA-binding</keyword>
<keyword evidence="1" id="KW-0229">DNA integration</keyword>
<evidence type="ECO:0000259" key="6">
    <source>
        <dbReference type="PROSITE" id="PS51737"/>
    </source>
</evidence>
<dbReference type="PROSITE" id="PS00397">
    <property type="entry name" value="RECOMBINASES_1"/>
    <property type="match status" value="1"/>
</dbReference>
<keyword evidence="3" id="KW-0233">DNA recombination</keyword>
<dbReference type="Pfam" id="PF07508">
    <property type="entry name" value="Recombinase"/>
    <property type="match status" value="1"/>
</dbReference>
<dbReference type="SUPFAM" id="SSF53041">
    <property type="entry name" value="Resolvase-like"/>
    <property type="match status" value="1"/>
</dbReference>
<dbReference type="Pfam" id="PF13408">
    <property type="entry name" value="Zn_ribbon_recom"/>
    <property type="match status" value="1"/>
</dbReference>
<name>A0ABX5XT23_9BACT</name>
<dbReference type="InterPro" id="IPR006118">
    <property type="entry name" value="Recombinase_CS"/>
</dbReference>
<evidence type="ECO:0000256" key="4">
    <source>
        <dbReference type="PROSITE-ProRule" id="PRU10137"/>
    </source>
</evidence>
<dbReference type="Gene3D" id="3.40.50.1390">
    <property type="entry name" value="Resolvase, N-terminal catalytic domain"/>
    <property type="match status" value="1"/>
</dbReference>
<dbReference type="InterPro" id="IPR036162">
    <property type="entry name" value="Resolvase-like_N_sf"/>
</dbReference>
<evidence type="ECO:0000256" key="2">
    <source>
        <dbReference type="ARBA" id="ARBA00023125"/>
    </source>
</evidence>
<accession>A0ABX5XT23</accession>
<dbReference type="InterPro" id="IPR011109">
    <property type="entry name" value="DNA_bind_recombinase_dom"/>
</dbReference>
<sequence>MIAAYIRVSSDKQDVQRQRQSITDWAVRTDSTIGHWFEDSEGKNPRDQAAKRPEFQKLLKAVESGLIRQIIVDSQDRFGTKDVYQFGQFVTLLRENNCELWSVSQGNLTADDDATILTNTIGALTSTREQKEKATRSVGGLVKTAKAGLYPGGVAPYGLDVVCFANGSEKWRVRWHSQTERTRIYPDGRKEQFNGRGNMPASDPTDELRFRPGCEKRLGVIRQIFGWYATEDISPHKIATRLNDAGIVNAYNNNWNKVGVRSLLANPVYVGLPAWNKRGRPRFKEYVNGQIQDVTDKKTRRRDPSEFVQPDSVEFEPIVTGDVWDKVQEKLSASSQKAKRPSQVANLWLKRFLVCGGCGKPMVACAPQGRTTYGSYICGNYNTFGKENPTGCRCHRVKHSVLEALVEKYLEEVDPQLVELAEPPENTVRKFAGEEFNKAYAEQMKLWARMTDYVPDDWVQHVSGDAWTAWLNIHEAYEPPNLDAEIDAKEQELDAMLSGFARLSPALQDRANAKMEGLQTQIEALKAEAEDLAIPYREVAGEVAARQKALRHALTIANDEGPARAEALRGVVDSIVVNFRYTAKKSFLDCVEIFPVAGEKLCLALEGSPGPN</sequence>
<gene>
    <name evidence="7" type="ORF">TBK1r_35110</name>
</gene>
<dbReference type="CDD" id="cd00338">
    <property type="entry name" value="Ser_Recombinase"/>
    <property type="match status" value="1"/>
</dbReference>
<feature type="active site" description="O-(5'-phospho-DNA)-serine intermediate" evidence="4">
    <location>
        <position position="9"/>
    </location>
</feature>
<evidence type="ECO:0000256" key="3">
    <source>
        <dbReference type="ARBA" id="ARBA00023172"/>
    </source>
</evidence>
<dbReference type="PROSITE" id="PS51736">
    <property type="entry name" value="RECOMBINASES_3"/>
    <property type="match status" value="1"/>
</dbReference>
<feature type="domain" description="Recombinase" evidence="6">
    <location>
        <begin position="199"/>
        <end position="337"/>
    </location>
</feature>
<dbReference type="SMART" id="SM00857">
    <property type="entry name" value="Resolvase"/>
    <property type="match status" value="1"/>
</dbReference>
<feature type="domain" description="Resolvase/invertase-type recombinase catalytic" evidence="5">
    <location>
        <begin position="1"/>
        <end position="148"/>
    </location>
</feature>
<dbReference type="PROSITE" id="PS51737">
    <property type="entry name" value="RECOMBINASE_DNA_BIND"/>
    <property type="match status" value="1"/>
</dbReference>
<evidence type="ECO:0000313" key="7">
    <source>
        <dbReference type="EMBL" id="QDV84560.1"/>
    </source>
</evidence>
<dbReference type="InterPro" id="IPR038109">
    <property type="entry name" value="DNA_bind_recomb_sf"/>
</dbReference>
<dbReference type="InterPro" id="IPR050639">
    <property type="entry name" value="SSR_resolvase"/>
</dbReference>
<evidence type="ECO:0000256" key="1">
    <source>
        <dbReference type="ARBA" id="ARBA00022908"/>
    </source>
</evidence>
<evidence type="ECO:0008006" key="9">
    <source>
        <dbReference type="Google" id="ProtNLM"/>
    </source>
</evidence>
<proteinExistence type="predicted"/>
<dbReference type="PANTHER" id="PTHR30461">
    <property type="entry name" value="DNA-INVERTASE FROM LAMBDOID PROPHAGE"/>
    <property type="match status" value="1"/>
</dbReference>
<dbReference type="InterPro" id="IPR006119">
    <property type="entry name" value="Resolv_N"/>
</dbReference>
<dbReference type="Proteomes" id="UP000318081">
    <property type="component" value="Chromosome"/>
</dbReference>
<evidence type="ECO:0000313" key="8">
    <source>
        <dbReference type="Proteomes" id="UP000318081"/>
    </source>
</evidence>
<dbReference type="PANTHER" id="PTHR30461:SF23">
    <property type="entry name" value="DNA RECOMBINASE-RELATED"/>
    <property type="match status" value="1"/>
</dbReference>
<reference evidence="7 8" key="1">
    <citation type="submission" date="2019-02" db="EMBL/GenBank/DDBJ databases">
        <title>Deep-cultivation of Planctomycetes and their phenomic and genomic characterization uncovers novel biology.</title>
        <authorList>
            <person name="Wiegand S."/>
            <person name="Jogler M."/>
            <person name="Boedeker C."/>
            <person name="Pinto D."/>
            <person name="Vollmers J."/>
            <person name="Rivas-Marin E."/>
            <person name="Kohn T."/>
            <person name="Peeters S.H."/>
            <person name="Heuer A."/>
            <person name="Rast P."/>
            <person name="Oberbeckmann S."/>
            <person name="Bunk B."/>
            <person name="Jeske O."/>
            <person name="Meyerdierks A."/>
            <person name="Storesund J.E."/>
            <person name="Kallscheuer N."/>
            <person name="Luecker S."/>
            <person name="Lage O.M."/>
            <person name="Pohl T."/>
            <person name="Merkel B.J."/>
            <person name="Hornburger P."/>
            <person name="Mueller R.-W."/>
            <person name="Bruemmer F."/>
            <person name="Labrenz M."/>
            <person name="Spormann A.M."/>
            <person name="Op den Camp H."/>
            <person name="Overmann J."/>
            <person name="Amann R."/>
            <person name="Jetten M.S.M."/>
            <person name="Mascher T."/>
            <person name="Medema M.H."/>
            <person name="Devos D.P."/>
            <person name="Kaster A.-K."/>
            <person name="Ovreas L."/>
            <person name="Rohde M."/>
            <person name="Galperin M.Y."/>
            <person name="Jogler C."/>
        </authorList>
    </citation>
    <scope>NUCLEOTIDE SEQUENCE [LARGE SCALE GENOMIC DNA]</scope>
    <source>
        <strain evidence="7 8">TBK1r</strain>
    </source>
</reference>
<keyword evidence="8" id="KW-1185">Reference proteome</keyword>